<reference evidence="2 3" key="1">
    <citation type="submission" date="2018-09" db="EMBL/GenBank/DDBJ databases">
        <authorList>
            <person name="Wang F."/>
        </authorList>
    </citation>
    <scope>NUCLEOTIDE SEQUENCE [LARGE SCALE GENOMIC DNA]</scope>
    <source>
        <strain evidence="2 3">PLHSC7-2</strain>
    </source>
</reference>
<evidence type="ECO:0000313" key="3">
    <source>
        <dbReference type="Proteomes" id="UP000283255"/>
    </source>
</evidence>
<keyword evidence="1" id="KW-0812">Transmembrane</keyword>
<gene>
    <name evidence="2" type="ORF">D1Z90_04055</name>
</gene>
<dbReference type="OrthoDB" id="5588979at2"/>
<reference evidence="2 3" key="2">
    <citation type="submission" date="2019-01" db="EMBL/GenBank/DDBJ databases">
        <title>Motilimonas pumilus sp. nov., isolated from the gut of sea cucumber (Apostichopus japonicus).</title>
        <authorList>
            <person name="Wang F.-Q."/>
            <person name="Ren L.-H."/>
            <person name="Lin Y.-W."/>
            <person name="Sun G.-H."/>
            <person name="Du Z.-J."/>
            <person name="Zhao J.-X."/>
            <person name="Liu X.-J."/>
            <person name="Liu L.-J."/>
        </authorList>
    </citation>
    <scope>NUCLEOTIDE SEQUENCE [LARGE SCALE GENOMIC DNA]</scope>
    <source>
        <strain evidence="2 3">PLHSC7-2</strain>
    </source>
</reference>
<keyword evidence="1" id="KW-0472">Membrane</keyword>
<sequence>MDLSYRLPLLSVLWKIVILLAFPFVIWAYMQVTGIEFTDLDTGTNGHKLSIFFIYLAVVAVWWWLNVKVQRVLSRRV</sequence>
<keyword evidence="1" id="KW-1133">Transmembrane helix</keyword>
<accession>A0A418YJ31</accession>
<dbReference type="Proteomes" id="UP000283255">
    <property type="component" value="Unassembled WGS sequence"/>
</dbReference>
<dbReference type="AlphaFoldDB" id="A0A418YJ31"/>
<evidence type="ECO:0000313" key="2">
    <source>
        <dbReference type="EMBL" id="RJG50655.1"/>
    </source>
</evidence>
<comment type="caution">
    <text evidence="2">The sequence shown here is derived from an EMBL/GenBank/DDBJ whole genome shotgun (WGS) entry which is preliminary data.</text>
</comment>
<proteinExistence type="predicted"/>
<dbReference type="EMBL" id="QZCH01000002">
    <property type="protein sequence ID" value="RJG50655.1"/>
    <property type="molecule type" value="Genomic_DNA"/>
</dbReference>
<evidence type="ECO:0000256" key="1">
    <source>
        <dbReference type="SAM" id="Phobius"/>
    </source>
</evidence>
<protein>
    <submittedName>
        <fullName evidence="2">Uncharacterized protein</fullName>
    </submittedName>
</protein>
<keyword evidence="3" id="KW-1185">Reference proteome</keyword>
<name>A0A418YJ31_9GAMM</name>
<dbReference type="RefSeq" id="WP_119909456.1">
    <property type="nucleotide sequence ID" value="NZ_QZCH01000002.1"/>
</dbReference>
<feature type="transmembrane region" description="Helical" evidence="1">
    <location>
        <begin position="49"/>
        <end position="67"/>
    </location>
</feature>
<organism evidence="2 3">
    <name type="scientific">Motilimonas pumila</name>
    <dbReference type="NCBI Taxonomy" id="2303987"/>
    <lineage>
        <taxon>Bacteria</taxon>
        <taxon>Pseudomonadati</taxon>
        <taxon>Pseudomonadota</taxon>
        <taxon>Gammaproteobacteria</taxon>
        <taxon>Alteromonadales</taxon>
        <taxon>Alteromonadales genera incertae sedis</taxon>
        <taxon>Motilimonas</taxon>
    </lineage>
</organism>
<feature type="transmembrane region" description="Helical" evidence="1">
    <location>
        <begin position="12"/>
        <end position="29"/>
    </location>
</feature>